<dbReference type="EMBL" id="JAFMPY010000011">
    <property type="protein sequence ID" value="MBO0904395.1"/>
    <property type="molecule type" value="Genomic_DNA"/>
</dbReference>
<feature type="compositionally biased region" description="Basic and acidic residues" evidence="1">
    <location>
        <begin position="11"/>
        <end position="27"/>
    </location>
</feature>
<reference evidence="3 4" key="1">
    <citation type="submission" date="2021-03" db="EMBL/GenBank/DDBJ databases">
        <title>Whole genome sequence of Jiella sp. MQZ13P-4.</title>
        <authorList>
            <person name="Tuo L."/>
        </authorList>
    </citation>
    <scope>NUCLEOTIDE SEQUENCE [LARGE SCALE GENOMIC DNA]</scope>
    <source>
        <strain evidence="3 4">MQZ13P-4</strain>
    </source>
</reference>
<keyword evidence="2" id="KW-0472">Membrane</keyword>
<proteinExistence type="predicted"/>
<keyword evidence="2" id="KW-1133">Transmembrane helix</keyword>
<protein>
    <recommendedName>
        <fullName evidence="5">Prepilin-type N-terminal cleavage/methylation domain-containing protein</fullName>
    </recommendedName>
</protein>
<evidence type="ECO:0000313" key="4">
    <source>
        <dbReference type="Proteomes" id="UP000664288"/>
    </source>
</evidence>
<comment type="caution">
    <text evidence="3">The sequence shown here is derived from an EMBL/GenBank/DDBJ whole genome shotgun (WGS) entry which is preliminary data.</text>
</comment>
<evidence type="ECO:0000256" key="2">
    <source>
        <dbReference type="SAM" id="Phobius"/>
    </source>
</evidence>
<organism evidence="3 4">
    <name type="scientific">Jiella sonneratiae</name>
    <dbReference type="NCBI Taxonomy" id="2816856"/>
    <lineage>
        <taxon>Bacteria</taxon>
        <taxon>Pseudomonadati</taxon>
        <taxon>Pseudomonadota</taxon>
        <taxon>Alphaproteobacteria</taxon>
        <taxon>Hyphomicrobiales</taxon>
        <taxon>Aurantimonadaceae</taxon>
        <taxon>Jiella</taxon>
    </lineage>
</organism>
<evidence type="ECO:0008006" key="5">
    <source>
        <dbReference type="Google" id="ProtNLM"/>
    </source>
</evidence>
<accession>A0ABS3J3Z4</accession>
<dbReference type="Proteomes" id="UP000664288">
    <property type="component" value="Unassembled WGS sequence"/>
</dbReference>
<keyword evidence="2" id="KW-0812">Transmembrane</keyword>
<name>A0ABS3J3Z4_9HYPH</name>
<feature type="region of interest" description="Disordered" evidence="1">
    <location>
        <begin position="1"/>
        <end position="27"/>
    </location>
</feature>
<evidence type="ECO:0000313" key="3">
    <source>
        <dbReference type="EMBL" id="MBO0904395.1"/>
    </source>
</evidence>
<feature type="transmembrane region" description="Helical" evidence="2">
    <location>
        <begin position="42"/>
        <end position="60"/>
    </location>
</feature>
<keyword evidence="4" id="KW-1185">Reference proteome</keyword>
<evidence type="ECO:0000256" key="1">
    <source>
        <dbReference type="SAM" id="MobiDB-lite"/>
    </source>
</evidence>
<gene>
    <name evidence="3" type="ORF">J1C47_12165</name>
</gene>
<sequence length="61" mass="6736">MTCCTATGEQRLPDAGDRQRADFRPIGGDRRHYRRPFPVLELMQLAAAVILCTALICGFVG</sequence>
<dbReference type="RefSeq" id="WP_207351043.1">
    <property type="nucleotide sequence ID" value="NZ_JAFMPY010000011.1"/>
</dbReference>